<evidence type="ECO:0000259" key="1">
    <source>
        <dbReference type="Pfam" id="PF03819"/>
    </source>
</evidence>
<dbReference type="RefSeq" id="WP_237331892.1">
    <property type="nucleotide sequence ID" value="NZ_CP021431.1"/>
</dbReference>
<gene>
    <name evidence="2" type="ORF">LOKVESSMR4R_00657</name>
</gene>
<protein>
    <recommendedName>
        <fullName evidence="1">NTP pyrophosphohydrolase MazG-like domain-containing protein</fullName>
    </recommendedName>
</protein>
<dbReference type="Proteomes" id="UP000195273">
    <property type="component" value="Chromosome"/>
</dbReference>
<dbReference type="InterPro" id="IPR004518">
    <property type="entry name" value="MazG-like_dom"/>
</dbReference>
<dbReference type="Gene3D" id="1.10.287.1080">
    <property type="entry name" value="MazG-like"/>
    <property type="match status" value="1"/>
</dbReference>
<evidence type="ECO:0000313" key="2">
    <source>
        <dbReference type="EMBL" id="ART99992.1"/>
    </source>
</evidence>
<dbReference type="PANTHER" id="PTHR42702">
    <property type="entry name" value="NUCLEOTIDE PYROPHOSPHOHYDROLASE"/>
    <property type="match status" value="1"/>
</dbReference>
<accession>A0A1Y0E8W4</accession>
<organism evidence="2 3">
    <name type="scientific">Yoonia vestfoldensis</name>
    <dbReference type="NCBI Taxonomy" id="245188"/>
    <lineage>
        <taxon>Bacteria</taxon>
        <taxon>Pseudomonadati</taxon>
        <taxon>Pseudomonadota</taxon>
        <taxon>Alphaproteobacteria</taxon>
        <taxon>Rhodobacterales</taxon>
        <taxon>Paracoccaceae</taxon>
        <taxon>Yoonia</taxon>
    </lineage>
</organism>
<dbReference type="KEGG" id="lvs:LOKVESSMR4R_00657"/>
<evidence type="ECO:0000313" key="3">
    <source>
        <dbReference type="Proteomes" id="UP000195273"/>
    </source>
</evidence>
<keyword evidence="3" id="KW-1185">Reference proteome</keyword>
<feature type="domain" description="NTP pyrophosphohydrolase MazG-like" evidence="1">
    <location>
        <begin position="35"/>
        <end position="96"/>
    </location>
</feature>
<sequence length="111" mass="12599">MNDPRSIDALSDLSEAVSDIYAKRFGIDRNTVWHLAKLTEELGELQAAFLKRNGQGRTAQDVQALQTAMEDEVADLFAQILLFARWQNIDIPTAIARKWGQYLPPPRQTEE</sequence>
<dbReference type="SUPFAM" id="SSF101386">
    <property type="entry name" value="all-alpha NTP pyrophosphatases"/>
    <property type="match status" value="1"/>
</dbReference>
<dbReference type="Pfam" id="PF03819">
    <property type="entry name" value="MazG"/>
    <property type="match status" value="1"/>
</dbReference>
<proteinExistence type="predicted"/>
<dbReference type="EMBL" id="CP021431">
    <property type="protein sequence ID" value="ART99992.1"/>
    <property type="molecule type" value="Genomic_DNA"/>
</dbReference>
<dbReference type="AlphaFoldDB" id="A0A1Y0E8W4"/>
<dbReference type="PANTHER" id="PTHR42702:SF1">
    <property type="entry name" value="REGULATORY PROTEIN FOR BETA-LACTAMASE"/>
    <property type="match status" value="1"/>
</dbReference>
<reference evidence="2 3" key="1">
    <citation type="submission" date="2017-05" db="EMBL/GenBank/DDBJ databases">
        <title>Genome Sequence of Loktanella vestfoldensis Strain SMR4r Isolated from a Culture of the Diatom Skeletonema marinoi.</title>
        <authorList>
            <person name="Topel M."/>
            <person name="Pinder M.I.M."/>
            <person name="Johansson O.N."/>
            <person name="Kourtchenko O."/>
            <person name="Godhe A."/>
            <person name="Clarke A.K."/>
        </authorList>
    </citation>
    <scope>NUCLEOTIDE SEQUENCE [LARGE SCALE GENOMIC DNA]</scope>
    <source>
        <strain evidence="2 3">SMR4r</strain>
    </source>
</reference>
<name>A0A1Y0E8W4_9RHOB</name>